<dbReference type="EMBL" id="BKCJ011766268">
    <property type="protein sequence ID" value="GFD51146.1"/>
    <property type="molecule type" value="Genomic_DNA"/>
</dbReference>
<sequence length="114" mass="11552">APPECPQAVRLFYQLAGLGYQPAARAARPRAPAGAARRRAAAAPVAAAHWPAAPAAAGGLHAAPRAGAELRRNSGRARHHRGRGRILAFSGAPNAAPPPSAVLPPCLVLIFAPA</sequence>
<gene>
    <name evidence="1" type="ORF">Tci_923115</name>
</gene>
<name>A0A699WZU4_TANCI</name>
<organism evidence="1">
    <name type="scientific">Tanacetum cinerariifolium</name>
    <name type="common">Dalmatian daisy</name>
    <name type="synonym">Chrysanthemum cinerariifolium</name>
    <dbReference type="NCBI Taxonomy" id="118510"/>
    <lineage>
        <taxon>Eukaryota</taxon>
        <taxon>Viridiplantae</taxon>
        <taxon>Streptophyta</taxon>
        <taxon>Embryophyta</taxon>
        <taxon>Tracheophyta</taxon>
        <taxon>Spermatophyta</taxon>
        <taxon>Magnoliopsida</taxon>
        <taxon>eudicotyledons</taxon>
        <taxon>Gunneridae</taxon>
        <taxon>Pentapetalae</taxon>
        <taxon>asterids</taxon>
        <taxon>campanulids</taxon>
        <taxon>Asterales</taxon>
        <taxon>Asteraceae</taxon>
        <taxon>Asteroideae</taxon>
        <taxon>Anthemideae</taxon>
        <taxon>Anthemidinae</taxon>
        <taxon>Tanacetum</taxon>
    </lineage>
</organism>
<comment type="caution">
    <text evidence="1">The sequence shown here is derived from an EMBL/GenBank/DDBJ whole genome shotgun (WGS) entry which is preliminary data.</text>
</comment>
<evidence type="ECO:0000313" key="1">
    <source>
        <dbReference type="EMBL" id="GFD51146.1"/>
    </source>
</evidence>
<dbReference type="AlphaFoldDB" id="A0A699WZU4"/>
<proteinExistence type="predicted"/>
<feature type="non-terminal residue" evidence="1">
    <location>
        <position position="1"/>
    </location>
</feature>
<feature type="non-terminal residue" evidence="1">
    <location>
        <position position="114"/>
    </location>
</feature>
<protein>
    <submittedName>
        <fullName evidence="1">Uncharacterized protein</fullName>
    </submittedName>
</protein>
<accession>A0A699WZU4</accession>
<reference evidence="1" key="1">
    <citation type="journal article" date="2019" name="Sci. Rep.">
        <title>Draft genome of Tanacetum cinerariifolium, the natural source of mosquito coil.</title>
        <authorList>
            <person name="Yamashiro T."/>
            <person name="Shiraishi A."/>
            <person name="Satake H."/>
            <person name="Nakayama K."/>
        </authorList>
    </citation>
    <scope>NUCLEOTIDE SEQUENCE</scope>
</reference>